<feature type="domain" description="HAMP" evidence="10">
    <location>
        <begin position="255"/>
        <end position="307"/>
    </location>
</feature>
<evidence type="ECO:0000256" key="1">
    <source>
        <dbReference type="ARBA" id="ARBA00004236"/>
    </source>
</evidence>
<dbReference type="PROSITE" id="PS50111">
    <property type="entry name" value="CHEMOTAXIS_TRANSDUC_2"/>
    <property type="match status" value="1"/>
</dbReference>
<keyword evidence="7" id="KW-0175">Coiled coil</keyword>
<feature type="domain" description="Methyl-accepting transducer" evidence="9">
    <location>
        <begin position="326"/>
        <end position="597"/>
    </location>
</feature>
<dbReference type="GO" id="GO:0005886">
    <property type="term" value="C:plasma membrane"/>
    <property type="evidence" value="ECO:0007669"/>
    <property type="project" value="UniProtKB-SubCell"/>
</dbReference>
<keyword evidence="2" id="KW-1003">Cell membrane</keyword>
<keyword evidence="3 8" id="KW-0472">Membrane</keyword>
<evidence type="ECO:0000259" key="9">
    <source>
        <dbReference type="PROSITE" id="PS50111"/>
    </source>
</evidence>
<dbReference type="Pfam" id="PF12729">
    <property type="entry name" value="4HB_MCP_1"/>
    <property type="match status" value="1"/>
</dbReference>
<comment type="subcellular location">
    <subcellularLocation>
        <location evidence="1">Cell membrane</location>
    </subcellularLocation>
</comment>
<dbReference type="EMBL" id="NPBV01000024">
    <property type="protein sequence ID" value="PAD20291.1"/>
    <property type="molecule type" value="Genomic_DNA"/>
</dbReference>
<dbReference type="GO" id="GO:0007165">
    <property type="term" value="P:signal transduction"/>
    <property type="evidence" value="ECO:0007669"/>
    <property type="project" value="UniProtKB-KW"/>
</dbReference>
<evidence type="ECO:0008006" key="13">
    <source>
        <dbReference type="Google" id="ProtNLM"/>
    </source>
</evidence>
<comment type="caution">
    <text evidence="11">The sequence shown here is derived from an EMBL/GenBank/DDBJ whole genome shotgun (WGS) entry which is preliminary data.</text>
</comment>
<evidence type="ECO:0000313" key="12">
    <source>
        <dbReference type="Proteomes" id="UP000216013"/>
    </source>
</evidence>
<dbReference type="AlphaFoldDB" id="A0A268A846"/>
<dbReference type="SUPFAM" id="SSF58104">
    <property type="entry name" value="Methyl-accepting chemotaxis protein (MCP) signaling domain"/>
    <property type="match status" value="1"/>
</dbReference>
<gene>
    <name evidence="11" type="ORF">CHH64_14480</name>
</gene>
<evidence type="ECO:0000256" key="8">
    <source>
        <dbReference type="SAM" id="Phobius"/>
    </source>
</evidence>
<evidence type="ECO:0000256" key="5">
    <source>
        <dbReference type="ARBA" id="ARBA00029447"/>
    </source>
</evidence>
<dbReference type="InterPro" id="IPR003660">
    <property type="entry name" value="HAMP_dom"/>
</dbReference>
<accession>A0A268A846</accession>
<evidence type="ECO:0000256" key="6">
    <source>
        <dbReference type="PROSITE-ProRule" id="PRU00284"/>
    </source>
</evidence>
<dbReference type="PANTHER" id="PTHR32089">
    <property type="entry name" value="METHYL-ACCEPTING CHEMOTAXIS PROTEIN MCPB"/>
    <property type="match status" value="1"/>
</dbReference>
<dbReference type="PANTHER" id="PTHR32089:SF112">
    <property type="entry name" value="LYSOZYME-LIKE PROTEIN-RELATED"/>
    <property type="match status" value="1"/>
</dbReference>
<evidence type="ECO:0000256" key="7">
    <source>
        <dbReference type="SAM" id="Coils"/>
    </source>
</evidence>
<evidence type="ECO:0000313" key="11">
    <source>
        <dbReference type="EMBL" id="PAD20291.1"/>
    </source>
</evidence>
<dbReference type="Proteomes" id="UP000216013">
    <property type="component" value="Unassembled WGS sequence"/>
</dbReference>
<evidence type="ECO:0000256" key="2">
    <source>
        <dbReference type="ARBA" id="ARBA00022475"/>
    </source>
</evidence>
<dbReference type="PRINTS" id="PR00260">
    <property type="entry name" value="CHEMTRNSDUCR"/>
</dbReference>
<keyword evidence="8" id="KW-1133">Transmembrane helix</keyword>
<dbReference type="Gene3D" id="1.10.287.950">
    <property type="entry name" value="Methyl-accepting chemotaxis protein"/>
    <property type="match status" value="1"/>
</dbReference>
<dbReference type="SMART" id="SM00304">
    <property type="entry name" value="HAMP"/>
    <property type="match status" value="1"/>
</dbReference>
<feature type="transmembrane region" description="Helical" evidence="8">
    <location>
        <begin position="55"/>
        <end position="76"/>
    </location>
</feature>
<protein>
    <recommendedName>
        <fullName evidence="13">Methyl-accepting chemotaxis protein</fullName>
    </recommendedName>
</protein>
<dbReference type="InterPro" id="IPR004089">
    <property type="entry name" value="MCPsignal_dom"/>
</dbReference>
<evidence type="ECO:0000256" key="4">
    <source>
        <dbReference type="ARBA" id="ARBA00023224"/>
    </source>
</evidence>
<feature type="coiled-coil region" evidence="7">
    <location>
        <begin position="124"/>
        <end position="155"/>
    </location>
</feature>
<evidence type="ECO:0000256" key="3">
    <source>
        <dbReference type="ARBA" id="ARBA00023136"/>
    </source>
</evidence>
<keyword evidence="8" id="KW-0812">Transmembrane</keyword>
<dbReference type="SMART" id="SM00283">
    <property type="entry name" value="MA"/>
    <property type="match status" value="1"/>
</dbReference>
<keyword evidence="4 6" id="KW-0807">Transducer</keyword>
<dbReference type="Pfam" id="PF00015">
    <property type="entry name" value="MCPsignal"/>
    <property type="match status" value="1"/>
</dbReference>
<name>A0A268A846_9BACI</name>
<proteinExistence type="inferred from homology"/>
<dbReference type="GO" id="GO:0004888">
    <property type="term" value="F:transmembrane signaling receptor activity"/>
    <property type="evidence" value="ECO:0007669"/>
    <property type="project" value="InterPro"/>
</dbReference>
<dbReference type="Pfam" id="PF00672">
    <property type="entry name" value="HAMP"/>
    <property type="match status" value="1"/>
</dbReference>
<dbReference type="InterPro" id="IPR004090">
    <property type="entry name" value="Chemotax_Me-accpt_rcpt"/>
</dbReference>
<comment type="similarity">
    <text evidence="5">Belongs to the methyl-accepting chemotaxis (MCP) protein family.</text>
</comment>
<organism evidence="11 12">
    <name type="scientific">Terribacillus saccharophilus</name>
    <dbReference type="NCBI Taxonomy" id="361277"/>
    <lineage>
        <taxon>Bacteria</taxon>
        <taxon>Bacillati</taxon>
        <taxon>Bacillota</taxon>
        <taxon>Bacilli</taxon>
        <taxon>Bacillales</taxon>
        <taxon>Bacillaceae</taxon>
        <taxon>Terribacillus</taxon>
    </lineage>
</organism>
<dbReference type="CDD" id="cd19411">
    <property type="entry name" value="MCP2201-like_sensor"/>
    <property type="match status" value="1"/>
</dbReference>
<dbReference type="PROSITE" id="PS50885">
    <property type="entry name" value="HAMP"/>
    <property type="match status" value="1"/>
</dbReference>
<dbReference type="CDD" id="cd11386">
    <property type="entry name" value="MCP_signal"/>
    <property type="match status" value="1"/>
</dbReference>
<feature type="transmembrane region" description="Helical" evidence="8">
    <location>
        <begin position="233"/>
        <end position="258"/>
    </location>
</feature>
<dbReference type="InterPro" id="IPR047347">
    <property type="entry name" value="YvaQ-like_sensor"/>
</dbReference>
<dbReference type="InterPro" id="IPR024478">
    <property type="entry name" value="HlyB_4HB_MCP"/>
</dbReference>
<dbReference type="CDD" id="cd06225">
    <property type="entry name" value="HAMP"/>
    <property type="match status" value="1"/>
</dbReference>
<evidence type="ECO:0000259" key="10">
    <source>
        <dbReference type="PROSITE" id="PS50885"/>
    </source>
</evidence>
<reference evidence="11 12" key="1">
    <citation type="submission" date="2017-07" db="EMBL/GenBank/DDBJ databases">
        <title>Isolation and whole genome analysis of endospore-forming bacteria from heroin.</title>
        <authorList>
            <person name="Kalinowski J."/>
            <person name="Ahrens B."/>
            <person name="Al-Dilaimi A."/>
            <person name="Winkler A."/>
            <person name="Wibberg D."/>
            <person name="Schleenbecker U."/>
            <person name="Ruckert C."/>
            <person name="Wolfel R."/>
            <person name="Grass G."/>
        </authorList>
    </citation>
    <scope>NUCLEOTIDE SEQUENCE [LARGE SCALE GENOMIC DNA]</scope>
    <source>
        <strain evidence="11 12">7528</strain>
    </source>
</reference>
<dbReference type="GO" id="GO:0006935">
    <property type="term" value="P:chemotaxis"/>
    <property type="evidence" value="ECO:0007669"/>
    <property type="project" value="InterPro"/>
</dbReference>
<dbReference type="Gene3D" id="1.10.8.500">
    <property type="entry name" value="HAMP domain in histidine kinase"/>
    <property type="match status" value="1"/>
</dbReference>
<sequence length="612" mass="66778">MDQNILHFLKNTFKFWKACRYIESHYTVWKWLCNSYRQGDAGMKLLKNVKIRTKMLILILVGAIALGTVGAAGIFYTREMAKDAELMYKEKLLPNLSLSQIRVNNRANDAYVLEMMLTSDGARNDELNKMLNESMLEVEDELKKLENSGMSAEDKKIFDSYKQERSKLNDVRNRVLKFALLNENDEAYDLFVEEQIPQRTAVNDTLQELQAQNTKEAEQTYNEANDDVRQATIILSSVIGVALILLIAIGILISKLIVSPVKELQNLLGKAADGDFSSDGSYQSKDEMGALTASYNAMADGMRSIIRVVNDTSQQVAASAEELSASAEQSSSSSEHVAKTVQELAEGSVQQLELITTATGTMGNMDQHTNKLASNAQNVEEAVQKTSQLSVQGVHAIRDVNEQMNTITSHVQELSASIDSLNKRSREISDITSVITDISAQTNLLALNATIEAAQAGEHGKGFAVVADEVRKLAEETRGAAGQIAALVDFIQKDTTKTIDLMQHAADEVQAGTRVVDQAGGSFHQIETAVAGLVDEFREVRVALEGMIKGTDSVNMSLGDVNGVAEEGAASTESVSAATEQQLAAMQEIAASSNSLAFMAEELQTAIARFRV</sequence>